<dbReference type="EMBL" id="JAVIJP010000027">
    <property type="protein sequence ID" value="KAL3635671.1"/>
    <property type="molecule type" value="Genomic_DNA"/>
</dbReference>
<keyword evidence="5" id="KW-1185">Reference proteome</keyword>
<sequence>MRDSFKSFIRSYIDPEKVEELRGTKKEIDGKVQKLLRSLKEDGDDHKKESVADLIENFNSHYQSLFTRYDCLVEKLSKNAKGKTEKYSFVSSSDSSDSDDSPTAVIVQELDEKEALMTENLDLKIKVNELTEEIDLKNQEIHRLEENNEELSTELEIKADEMCTLIENLRATEVNQRLTSRKLRVTEQVLAEKEENHRISVEKFLEERKLLEEKIAAYEDAQVKIVTEVSQKVSEMFTGIDNLSMKFDEDYGHLESRVYGLVNELKVMINWVGVNNSEKDRLKNEIDGLVREVKDGEDRELALKMKIGEMETMLGEGEDERRSLIEGVKEREHKMAEMEKMIEEKIGEMKREMMEKDSRILSLGEEKREAIRQLCIWIDYYYDRYSIVKTRGERRQIAA</sequence>
<gene>
    <name evidence="4" type="ORF">CASFOL_020218</name>
</gene>
<dbReference type="Proteomes" id="UP001632038">
    <property type="component" value="Unassembled WGS sequence"/>
</dbReference>
<name>A0ABD3D281_9LAMI</name>
<comment type="caution">
    <text evidence="4">The sequence shown here is derived from an EMBL/GenBank/DDBJ whole genome shotgun (WGS) entry which is preliminary data.</text>
</comment>
<protein>
    <recommendedName>
        <fullName evidence="3">NAB domain-containing protein</fullName>
    </recommendedName>
</protein>
<dbReference type="InterPro" id="IPR011684">
    <property type="entry name" value="NAB"/>
</dbReference>
<reference evidence="5" key="1">
    <citation type="journal article" date="2024" name="IScience">
        <title>Strigolactones Initiate the Formation of Haustorium-like Structures in Castilleja.</title>
        <authorList>
            <person name="Buerger M."/>
            <person name="Peterson D."/>
            <person name="Chory J."/>
        </authorList>
    </citation>
    <scope>NUCLEOTIDE SEQUENCE [LARGE SCALE GENOMIC DNA]</scope>
</reference>
<dbReference type="PANTHER" id="PTHR47357:SF1">
    <property type="entry name" value="SPINDLE POLE BODY COMPONENT 110"/>
    <property type="match status" value="1"/>
</dbReference>
<evidence type="ECO:0000259" key="3">
    <source>
        <dbReference type="PROSITE" id="PS51774"/>
    </source>
</evidence>
<evidence type="ECO:0000256" key="1">
    <source>
        <dbReference type="ARBA" id="ARBA00023054"/>
    </source>
</evidence>
<feature type="coiled-coil region" evidence="2">
    <location>
        <begin position="328"/>
        <end position="355"/>
    </location>
</feature>
<organism evidence="4 5">
    <name type="scientific">Castilleja foliolosa</name>
    <dbReference type="NCBI Taxonomy" id="1961234"/>
    <lineage>
        <taxon>Eukaryota</taxon>
        <taxon>Viridiplantae</taxon>
        <taxon>Streptophyta</taxon>
        <taxon>Embryophyta</taxon>
        <taxon>Tracheophyta</taxon>
        <taxon>Spermatophyta</taxon>
        <taxon>Magnoliopsida</taxon>
        <taxon>eudicotyledons</taxon>
        <taxon>Gunneridae</taxon>
        <taxon>Pentapetalae</taxon>
        <taxon>asterids</taxon>
        <taxon>lamiids</taxon>
        <taxon>Lamiales</taxon>
        <taxon>Orobanchaceae</taxon>
        <taxon>Pedicularideae</taxon>
        <taxon>Castillejinae</taxon>
        <taxon>Castilleja</taxon>
    </lineage>
</organism>
<dbReference type="PROSITE" id="PS51774">
    <property type="entry name" value="NAB"/>
    <property type="match status" value="1"/>
</dbReference>
<proteinExistence type="predicted"/>
<dbReference type="AlphaFoldDB" id="A0ABD3D281"/>
<evidence type="ECO:0000313" key="4">
    <source>
        <dbReference type="EMBL" id="KAL3635671.1"/>
    </source>
</evidence>
<evidence type="ECO:0000256" key="2">
    <source>
        <dbReference type="SAM" id="Coils"/>
    </source>
</evidence>
<feature type="domain" description="NAB" evidence="3">
    <location>
        <begin position="5"/>
        <end position="76"/>
    </location>
</feature>
<evidence type="ECO:0000313" key="5">
    <source>
        <dbReference type="Proteomes" id="UP001632038"/>
    </source>
</evidence>
<keyword evidence="1 2" id="KW-0175">Coiled coil</keyword>
<dbReference type="PANTHER" id="PTHR47357">
    <property type="entry name" value="COP1-INTERACTIVE PROTEIN 1"/>
    <property type="match status" value="1"/>
</dbReference>
<accession>A0ABD3D281</accession>
<feature type="coiled-coil region" evidence="2">
    <location>
        <begin position="113"/>
        <end position="161"/>
    </location>
</feature>